<name>B4VHS4_9CYAN</name>
<proteinExistence type="predicted"/>
<feature type="signal peptide" evidence="2">
    <location>
        <begin position="1"/>
        <end position="31"/>
    </location>
</feature>
<feature type="chain" id="PRO_5002827551" description="Early transcribed membrane protein" evidence="2">
    <location>
        <begin position="32"/>
        <end position="136"/>
    </location>
</feature>
<protein>
    <recommendedName>
        <fullName evidence="5">Early transcribed membrane protein</fullName>
    </recommendedName>
</protein>
<dbReference type="RefSeq" id="WP_006097824.1">
    <property type="nucleotide sequence ID" value="NZ_DS989841.1"/>
</dbReference>
<dbReference type="STRING" id="118168.MC7420_7020"/>
<sequence>MIKSKLLLTSLLSTVTVTGSLFLATISPTQAFPCSFGKKGVSQSASGESPSLVGDKINFYKKFGIAGVGIAAVAGGLVAVKKFKADHNQPTEAIITETPSSKVFEPYNFAIPVPPEALAASTPEAEESDQDLTSVS</sequence>
<reference evidence="3 4" key="1">
    <citation type="submission" date="2008-07" db="EMBL/GenBank/DDBJ databases">
        <authorList>
            <person name="Tandeau de Marsac N."/>
            <person name="Ferriera S."/>
            <person name="Johnson J."/>
            <person name="Kravitz S."/>
            <person name="Beeson K."/>
            <person name="Sutton G."/>
            <person name="Rogers Y.-H."/>
            <person name="Friedman R."/>
            <person name="Frazier M."/>
            <person name="Venter J.C."/>
        </authorList>
    </citation>
    <scope>NUCLEOTIDE SEQUENCE [LARGE SCALE GENOMIC DNA]</scope>
    <source>
        <strain evidence="3 4">PCC 7420</strain>
    </source>
</reference>
<dbReference type="Proteomes" id="UP000003835">
    <property type="component" value="Unassembled WGS sequence"/>
</dbReference>
<dbReference type="eggNOG" id="ENOG502ZHYQ">
    <property type="taxonomic scope" value="Bacteria"/>
</dbReference>
<dbReference type="AlphaFoldDB" id="B4VHS4"/>
<keyword evidence="1" id="KW-0472">Membrane</keyword>
<dbReference type="EMBL" id="DS989841">
    <property type="protein sequence ID" value="EDX78367.1"/>
    <property type="molecule type" value="Genomic_DNA"/>
</dbReference>
<feature type="transmembrane region" description="Helical" evidence="1">
    <location>
        <begin position="59"/>
        <end position="80"/>
    </location>
</feature>
<dbReference type="HOGENOM" id="CLU_1871885_0_0_3"/>
<accession>B4VHS4</accession>
<evidence type="ECO:0000313" key="4">
    <source>
        <dbReference type="Proteomes" id="UP000003835"/>
    </source>
</evidence>
<keyword evidence="1" id="KW-1133">Transmembrane helix</keyword>
<organism evidence="3 4">
    <name type="scientific">Coleofasciculus chthonoplastes PCC 7420</name>
    <dbReference type="NCBI Taxonomy" id="118168"/>
    <lineage>
        <taxon>Bacteria</taxon>
        <taxon>Bacillati</taxon>
        <taxon>Cyanobacteriota</taxon>
        <taxon>Cyanophyceae</taxon>
        <taxon>Coleofasciculales</taxon>
        <taxon>Coleofasciculaceae</taxon>
        <taxon>Coleofasciculus</taxon>
    </lineage>
</organism>
<gene>
    <name evidence="3" type="ORF">MC7420_7020</name>
</gene>
<evidence type="ECO:0000256" key="2">
    <source>
        <dbReference type="SAM" id="SignalP"/>
    </source>
</evidence>
<keyword evidence="4" id="KW-1185">Reference proteome</keyword>
<keyword evidence="2" id="KW-0732">Signal</keyword>
<evidence type="ECO:0000256" key="1">
    <source>
        <dbReference type="SAM" id="Phobius"/>
    </source>
</evidence>
<keyword evidence="1" id="KW-0812">Transmembrane</keyword>
<evidence type="ECO:0008006" key="5">
    <source>
        <dbReference type="Google" id="ProtNLM"/>
    </source>
</evidence>
<evidence type="ECO:0000313" key="3">
    <source>
        <dbReference type="EMBL" id="EDX78367.1"/>
    </source>
</evidence>